<keyword evidence="12 18" id="KW-0548">Nucleotidyltransferase</keyword>
<dbReference type="EMBL" id="JAHFVK010000001">
    <property type="protein sequence ID" value="MBT2134101.1"/>
    <property type="molecule type" value="Genomic_DNA"/>
</dbReference>
<evidence type="ECO:0000256" key="14">
    <source>
        <dbReference type="ARBA" id="ARBA00023098"/>
    </source>
</evidence>
<comment type="similarity">
    <text evidence="5 18">Belongs to the CDS family.</text>
</comment>
<evidence type="ECO:0000256" key="2">
    <source>
        <dbReference type="ARBA" id="ARBA00004651"/>
    </source>
</evidence>
<evidence type="ECO:0000256" key="8">
    <source>
        <dbReference type="ARBA" id="ARBA00022475"/>
    </source>
</evidence>
<dbReference type="PANTHER" id="PTHR46382">
    <property type="entry name" value="PHOSPHATIDATE CYTIDYLYLTRANSFERASE"/>
    <property type="match status" value="1"/>
</dbReference>
<feature type="transmembrane region" description="Helical" evidence="19">
    <location>
        <begin position="78"/>
        <end position="98"/>
    </location>
</feature>
<keyword evidence="9" id="KW-0444">Lipid biosynthesis</keyword>
<evidence type="ECO:0000256" key="12">
    <source>
        <dbReference type="ARBA" id="ARBA00022695"/>
    </source>
</evidence>
<evidence type="ECO:0000256" key="19">
    <source>
        <dbReference type="SAM" id="Phobius"/>
    </source>
</evidence>
<dbReference type="EC" id="2.7.7.41" evidence="6 18"/>
<evidence type="ECO:0000256" key="11">
    <source>
        <dbReference type="ARBA" id="ARBA00022692"/>
    </source>
</evidence>
<evidence type="ECO:0000313" key="20">
    <source>
        <dbReference type="EMBL" id="MBT2134101.1"/>
    </source>
</evidence>
<feature type="transmembrane region" description="Helical" evidence="19">
    <location>
        <begin position="142"/>
        <end position="163"/>
    </location>
</feature>
<dbReference type="RefSeq" id="WP_214535455.1">
    <property type="nucleotide sequence ID" value="NZ_JAHFVK010000001.1"/>
</dbReference>
<keyword evidence="10 18" id="KW-0808">Transferase</keyword>
<feature type="transmembrane region" description="Helical" evidence="19">
    <location>
        <begin position="28"/>
        <end position="47"/>
    </location>
</feature>
<accession>A0ABS5W3P1</accession>
<evidence type="ECO:0000256" key="1">
    <source>
        <dbReference type="ARBA" id="ARBA00001698"/>
    </source>
</evidence>
<evidence type="ECO:0000256" key="3">
    <source>
        <dbReference type="ARBA" id="ARBA00005119"/>
    </source>
</evidence>
<feature type="transmembrane region" description="Helical" evidence="19">
    <location>
        <begin position="104"/>
        <end position="122"/>
    </location>
</feature>
<reference evidence="20 21" key="1">
    <citation type="submission" date="2021-05" db="EMBL/GenBank/DDBJ databases">
        <title>Croceibacterium sp. LX-88 genome sequence.</title>
        <authorList>
            <person name="Luo X."/>
        </authorList>
    </citation>
    <scope>NUCLEOTIDE SEQUENCE [LARGE SCALE GENOMIC DNA]</scope>
    <source>
        <strain evidence="20 21">LX-88</strain>
    </source>
</reference>
<evidence type="ECO:0000256" key="5">
    <source>
        <dbReference type="ARBA" id="ARBA00010185"/>
    </source>
</evidence>
<evidence type="ECO:0000256" key="17">
    <source>
        <dbReference type="ARBA" id="ARBA00023264"/>
    </source>
</evidence>
<dbReference type="Proteomes" id="UP000811255">
    <property type="component" value="Unassembled WGS sequence"/>
</dbReference>
<keyword evidence="11 18" id="KW-0812">Transmembrane</keyword>
<evidence type="ECO:0000256" key="18">
    <source>
        <dbReference type="RuleBase" id="RU003938"/>
    </source>
</evidence>
<keyword evidence="17" id="KW-1208">Phospholipid metabolism</keyword>
<comment type="pathway">
    <text evidence="3 18">Phospholipid metabolism; CDP-diacylglycerol biosynthesis; CDP-diacylglycerol from sn-glycerol 3-phosphate: step 3/3.</text>
</comment>
<dbReference type="PANTHER" id="PTHR46382:SF1">
    <property type="entry name" value="PHOSPHATIDATE CYTIDYLYLTRANSFERASE"/>
    <property type="match status" value="1"/>
</dbReference>
<sequence length="252" mass="26272">MADDRPASQSSGDFDPVPLNVRTADLPLRLASAGMMLAVLVLALWLGGAALDTFIYLVALIGFIEFMLLVFKATPRFVVRFPAVIAGAFYFGCAASIMTGAGTFLLVLVIGVTIATDTGAYFAGRAIGGPKIAPSISPSKTWAGLAGGMIASAGWVFAWVLAIDAPLDDWLGPRFELGLNMSLQNLLGAVLVGVGLAVVAQAGDFFESWLKRRAGVKDSSRLIPGHGGVFDRIDGLVPVAIVAGFIATQMVV</sequence>
<evidence type="ECO:0000313" key="21">
    <source>
        <dbReference type="Proteomes" id="UP000811255"/>
    </source>
</evidence>
<comment type="pathway">
    <text evidence="4">Lipid metabolism.</text>
</comment>
<evidence type="ECO:0000256" key="6">
    <source>
        <dbReference type="ARBA" id="ARBA00012487"/>
    </source>
</evidence>
<evidence type="ECO:0000256" key="15">
    <source>
        <dbReference type="ARBA" id="ARBA00023136"/>
    </source>
</evidence>
<comment type="caution">
    <text evidence="20">The sequence shown here is derived from an EMBL/GenBank/DDBJ whole genome shotgun (WGS) entry which is preliminary data.</text>
</comment>
<evidence type="ECO:0000256" key="16">
    <source>
        <dbReference type="ARBA" id="ARBA00023209"/>
    </source>
</evidence>
<dbReference type="Pfam" id="PF01148">
    <property type="entry name" value="CTP_transf_1"/>
    <property type="match status" value="1"/>
</dbReference>
<evidence type="ECO:0000256" key="4">
    <source>
        <dbReference type="ARBA" id="ARBA00005189"/>
    </source>
</evidence>
<keyword evidence="8" id="KW-1003">Cell membrane</keyword>
<keyword evidence="15 19" id="KW-0472">Membrane</keyword>
<evidence type="ECO:0000256" key="7">
    <source>
        <dbReference type="ARBA" id="ARBA00019373"/>
    </source>
</evidence>
<proteinExistence type="inferred from homology"/>
<keyword evidence="16" id="KW-0594">Phospholipid biosynthesis</keyword>
<dbReference type="GO" id="GO:0016779">
    <property type="term" value="F:nucleotidyltransferase activity"/>
    <property type="evidence" value="ECO:0007669"/>
    <property type="project" value="UniProtKB-KW"/>
</dbReference>
<evidence type="ECO:0000256" key="9">
    <source>
        <dbReference type="ARBA" id="ARBA00022516"/>
    </source>
</evidence>
<keyword evidence="21" id="KW-1185">Reference proteome</keyword>
<evidence type="ECO:0000256" key="10">
    <source>
        <dbReference type="ARBA" id="ARBA00022679"/>
    </source>
</evidence>
<comment type="subcellular location">
    <subcellularLocation>
        <location evidence="2">Cell membrane</location>
        <topology evidence="2">Multi-pass membrane protein</topology>
    </subcellularLocation>
</comment>
<name>A0ABS5W3P1_9SPHN</name>
<feature type="transmembrane region" description="Helical" evidence="19">
    <location>
        <begin position="53"/>
        <end position="71"/>
    </location>
</feature>
<feature type="transmembrane region" description="Helical" evidence="19">
    <location>
        <begin position="183"/>
        <end position="203"/>
    </location>
</feature>
<organism evidence="20 21">
    <name type="scientific">Croceibacterium selenioxidans</name>
    <dbReference type="NCBI Taxonomy" id="2838833"/>
    <lineage>
        <taxon>Bacteria</taxon>
        <taxon>Pseudomonadati</taxon>
        <taxon>Pseudomonadota</taxon>
        <taxon>Alphaproteobacteria</taxon>
        <taxon>Sphingomonadales</taxon>
        <taxon>Erythrobacteraceae</taxon>
        <taxon>Croceibacterium</taxon>
    </lineage>
</organism>
<gene>
    <name evidence="20" type="ORF">KK137_07120</name>
</gene>
<dbReference type="PROSITE" id="PS01315">
    <property type="entry name" value="CDS"/>
    <property type="match status" value="1"/>
</dbReference>
<evidence type="ECO:0000256" key="13">
    <source>
        <dbReference type="ARBA" id="ARBA00022989"/>
    </source>
</evidence>
<dbReference type="InterPro" id="IPR000374">
    <property type="entry name" value="PC_trans"/>
</dbReference>
<keyword evidence="13 19" id="KW-1133">Transmembrane helix</keyword>
<keyword evidence="14" id="KW-0443">Lipid metabolism</keyword>
<protein>
    <recommendedName>
        <fullName evidence="7 18">Phosphatidate cytidylyltransferase</fullName>
        <ecNumber evidence="6 18">2.7.7.41</ecNumber>
    </recommendedName>
</protein>
<comment type="catalytic activity">
    <reaction evidence="1 18">
        <text>a 1,2-diacyl-sn-glycero-3-phosphate + CTP + H(+) = a CDP-1,2-diacyl-sn-glycerol + diphosphate</text>
        <dbReference type="Rhea" id="RHEA:16229"/>
        <dbReference type="ChEBI" id="CHEBI:15378"/>
        <dbReference type="ChEBI" id="CHEBI:33019"/>
        <dbReference type="ChEBI" id="CHEBI:37563"/>
        <dbReference type="ChEBI" id="CHEBI:58332"/>
        <dbReference type="ChEBI" id="CHEBI:58608"/>
        <dbReference type="EC" id="2.7.7.41"/>
    </reaction>
</comment>